<feature type="domain" description="Retrovirus-related Pol polyprotein from transposon TNT 1-94-like beta-barrel" evidence="5">
    <location>
        <begin position="374"/>
        <end position="448"/>
    </location>
</feature>
<feature type="region of interest" description="Disordered" evidence="2">
    <location>
        <begin position="238"/>
        <end position="276"/>
    </location>
</feature>
<dbReference type="SUPFAM" id="SSF56672">
    <property type="entry name" value="DNA/RNA polymerases"/>
    <property type="match status" value="1"/>
</dbReference>
<dbReference type="Pfam" id="PF07727">
    <property type="entry name" value="RVT_2"/>
    <property type="match status" value="1"/>
</dbReference>
<dbReference type="Pfam" id="PF14244">
    <property type="entry name" value="Retrotran_gag_3"/>
    <property type="match status" value="1"/>
</dbReference>
<name>A0A438IPH4_VITVI</name>
<feature type="domain" description="Retrotransposon Copia-like N-terminal" evidence="4">
    <location>
        <begin position="41"/>
        <end position="81"/>
    </location>
</feature>
<protein>
    <submittedName>
        <fullName evidence="6">Retrovirus-related Pol polyprotein from transposon RE1</fullName>
    </submittedName>
</protein>
<accession>A0A438IPH4</accession>
<evidence type="ECO:0000313" key="6">
    <source>
        <dbReference type="EMBL" id="RVW98618.1"/>
    </source>
</evidence>
<keyword evidence="1" id="KW-0378">Hydrolase</keyword>
<dbReference type="InterPro" id="IPR029472">
    <property type="entry name" value="Copia-like_N"/>
</dbReference>
<feature type="compositionally biased region" description="Low complexity" evidence="2">
    <location>
        <begin position="1"/>
        <end position="21"/>
    </location>
</feature>
<evidence type="ECO:0000259" key="3">
    <source>
        <dbReference type="Pfam" id="PF07727"/>
    </source>
</evidence>
<feature type="domain" description="Reverse transcriptase Ty1/copia-type" evidence="3">
    <location>
        <begin position="627"/>
        <end position="869"/>
    </location>
</feature>
<dbReference type="InterPro" id="IPR043502">
    <property type="entry name" value="DNA/RNA_pol_sf"/>
</dbReference>
<evidence type="ECO:0000259" key="4">
    <source>
        <dbReference type="Pfam" id="PF14244"/>
    </source>
</evidence>
<comment type="caution">
    <text evidence="6">The sequence shown here is derived from an EMBL/GenBank/DDBJ whole genome shotgun (WGS) entry which is preliminary data.</text>
</comment>
<feature type="region of interest" description="Disordered" evidence="2">
    <location>
        <begin position="1"/>
        <end position="30"/>
    </location>
</feature>
<dbReference type="InterPro" id="IPR013103">
    <property type="entry name" value="RVT_2"/>
</dbReference>
<feature type="compositionally biased region" description="Basic and acidic residues" evidence="2">
    <location>
        <begin position="263"/>
        <end position="276"/>
    </location>
</feature>
<gene>
    <name evidence="6" type="primary">RE1_3236</name>
    <name evidence="6" type="ORF">CK203_032149</name>
</gene>
<reference evidence="6 7" key="1">
    <citation type="journal article" date="2018" name="PLoS Genet.">
        <title>Population sequencing reveals clonal diversity and ancestral inbreeding in the grapevine cultivar Chardonnay.</title>
        <authorList>
            <person name="Roach M.J."/>
            <person name="Johnson D.L."/>
            <person name="Bohlmann J."/>
            <person name="van Vuuren H.J."/>
            <person name="Jones S.J."/>
            <person name="Pretorius I.S."/>
            <person name="Schmidt S.A."/>
            <person name="Borneman A.R."/>
        </authorList>
    </citation>
    <scope>NUCLEOTIDE SEQUENCE [LARGE SCALE GENOMIC DNA]</scope>
    <source>
        <strain evidence="7">cv. Chardonnay</strain>
        <tissue evidence="6">Leaf</tissue>
    </source>
</reference>
<dbReference type="CDD" id="cd09272">
    <property type="entry name" value="RNase_HI_RT_Ty1"/>
    <property type="match status" value="1"/>
</dbReference>
<dbReference type="GO" id="GO:0004190">
    <property type="term" value="F:aspartic-type endopeptidase activity"/>
    <property type="evidence" value="ECO:0007669"/>
    <property type="project" value="UniProtKB-KW"/>
</dbReference>
<dbReference type="AlphaFoldDB" id="A0A438IPH4"/>
<dbReference type="Pfam" id="PF22936">
    <property type="entry name" value="Pol_BBD"/>
    <property type="match status" value="1"/>
</dbReference>
<evidence type="ECO:0000313" key="7">
    <source>
        <dbReference type="Proteomes" id="UP000288805"/>
    </source>
</evidence>
<dbReference type="Proteomes" id="UP000288805">
    <property type="component" value="Unassembled WGS sequence"/>
</dbReference>
<dbReference type="PANTHER" id="PTHR11439">
    <property type="entry name" value="GAG-POL-RELATED RETROTRANSPOSON"/>
    <property type="match status" value="1"/>
</dbReference>
<keyword evidence="1" id="KW-0645">Protease</keyword>
<evidence type="ECO:0000259" key="5">
    <source>
        <dbReference type="Pfam" id="PF22936"/>
    </source>
</evidence>
<proteinExistence type="predicted"/>
<feature type="region of interest" description="Disordered" evidence="2">
    <location>
        <begin position="294"/>
        <end position="322"/>
    </location>
</feature>
<feature type="compositionally biased region" description="Basic and acidic residues" evidence="2">
    <location>
        <begin position="549"/>
        <end position="568"/>
    </location>
</feature>
<dbReference type="InterPro" id="IPR054722">
    <property type="entry name" value="PolX-like_BBD"/>
</dbReference>
<organism evidence="6 7">
    <name type="scientific">Vitis vinifera</name>
    <name type="common">Grape</name>
    <dbReference type="NCBI Taxonomy" id="29760"/>
    <lineage>
        <taxon>Eukaryota</taxon>
        <taxon>Viridiplantae</taxon>
        <taxon>Streptophyta</taxon>
        <taxon>Embryophyta</taxon>
        <taxon>Tracheophyta</taxon>
        <taxon>Spermatophyta</taxon>
        <taxon>Magnoliopsida</taxon>
        <taxon>eudicotyledons</taxon>
        <taxon>Gunneridae</taxon>
        <taxon>Pentapetalae</taxon>
        <taxon>rosids</taxon>
        <taxon>Vitales</taxon>
        <taxon>Vitaceae</taxon>
        <taxon>Viteae</taxon>
        <taxon>Vitis</taxon>
    </lineage>
</organism>
<keyword evidence="1" id="KW-0064">Aspartyl protease</keyword>
<sequence>MAKTAMTGASKTSSSSEATTENVQSETAMNSSADFSTSLSSFQLTIHKLNGKNYLEWAQSVKLAIDGRGKLGHLNGEVSKPVADDPNLKTWRSENSLVIAWLINSMEPAIGKPHLFLPTAKDVWEAVRDMYSDLENSSQIFDLKSKLWQSRQGDREVTTYYNQMVTLWQELDLCYEDEWDCPNDSVRHKKREENDRVYVFLAGLNHNLDEVRGRILGRKPLPSIREVFSEVRREEARRKVMLTDPEPKSNPEIESSALVSKGSDSDGDRRKKPWCDHCKKPWHTKETCWKIHGKPQNFKKKNGSDGRAFQTMSADSQGPQINSEKPNFTKEQLSHLYKLFQSPQFSNPSCSLAQQGNYLIAALSSIKSNVHCPWIIDSGATDHMTGSSQIFSSYKPCAGNKKIKIADGSLSAIAGKGSVFISPSLTLHNVLHVPNLSCNLLSISKITQDHQCQANFYPSYCEFQELTSGRTIGNAREIGGLYFFENGSESRKPIQKILGKKNGVLNIESLDGSSSLPSHNQNHSNTNNGNRTSTKNSELMTYSRRKHNSKESNPDPLPGHESELREEPNSSECPGNNQTDSCQPVQFISNSNSESFDDLNIPIATEALQVPEWKKAIFEEMRALEKNHTWEVMGLPKGKTTVGCKWVFTVKYNSNGSLERYKARLVAKGFTQTYGIDYLETFAPVAKLNTVRVLLSIAANLDWPLQQLDVKNAFLNGNLEEEVYMDPPPGFDEHFGSKVCKLKKSLYGLKQSPRAWFERFTQFVKNQGYVQAQSDHTMFIKHSNDGKIAILIVYVDDIILTGDHVTEMDRLKKSLALEFEIKDLGSLRYFLGMEVARSKRGIVVSQRKYILDLLKETGMSGCRPADTPIDPNQKLGDTKDGNLVNTTRYQKLVGKLIYLSHTDQILHLQSAYTPGKGLFFKKSEQKTIEAYTDADWAGSVTDRRSTSGYCTYIWGNLVTWRSKKQSVVARSSAEAEYRAMAHGVCEILWLKKILEELKRPLEMPMKLYCDNKAAISIAHNPVQHDRTKHVEIDRHFIKEKLEASIICMPFVPTTQQIADILTKGLFRSSFEFLISKLGMIDIYAPT</sequence>
<feature type="compositionally biased region" description="Polar residues" evidence="2">
    <location>
        <begin position="570"/>
        <end position="585"/>
    </location>
</feature>
<feature type="region of interest" description="Disordered" evidence="2">
    <location>
        <begin position="509"/>
        <end position="585"/>
    </location>
</feature>
<dbReference type="EMBL" id="QGNW01000092">
    <property type="protein sequence ID" value="RVW98618.1"/>
    <property type="molecule type" value="Genomic_DNA"/>
</dbReference>
<feature type="compositionally biased region" description="Low complexity" evidence="2">
    <location>
        <begin position="520"/>
        <end position="537"/>
    </location>
</feature>
<evidence type="ECO:0000256" key="1">
    <source>
        <dbReference type="ARBA" id="ARBA00022750"/>
    </source>
</evidence>
<dbReference type="PANTHER" id="PTHR11439:SF440">
    <property type="entry name" value="INTEGRASE CATALYTIC DOMAIN-CONTAINING PROTEIN"/>
    <property type="match status" value="1"/>
</dbReference>
<evidence type="ECO:0000256" key="2">
    <source>
        <dbReference type="SAM" id="MobiDB-lite"/>
    </source>
</evidence>
<feature type="compositionally biased region" description="Polar residues" evidence="2">
    <location>
        <begin position="310"/>
        <end position="322"/>
    </location>
</feature>